<evidence type="ECO:0000313" key="3">
    <source>
        <dbReference type="Proteomes" id="UP000002008"/>
    </source>
</evidence>
<dbReference type="HOGENOM" id="CLU_048995_4_0_0"/>
<organism evidence="2 3">
    <name type="scientific">Chloroflexus aurantiacus (strain ATCC 29366 / DSM 635 / J-10-fl)</name>
    <dbReference type="NCBI Taxonomy" id="324602"/>
    <lineage>
        <taxon>Bacteria</taxon>
        <taxon>Bacillati</taxon>
        <taxon>Chloroflexota</taxon>
        <taxon>Chloroflexia</taxon>
        <taxon>Chloroflexales</taxon>
        <taxon>Chloroflexineae</taxon>
        <taxon>Chloroflexaceae</taxon>
        <taxon>Chloroflexus</taxon>
    </lineage>
</organism>
<dbReference type="InterPro" id="IPR039315">
    <property type="entry name" value="CheW"/>
</dbReference>
<dbReference type="SMART" id="SM00260">
    <property type="entry name" value="CheW"/>
    <property type="match status" value="1"/>
</dbReference>
<dbReference type="eggNOG" id="COG0835">
    <property type="taxonomic scope" value="Bacteria"/>
</dbReference>
<dbReference type="Gene3D" id="2.40.50.180">
    <property type="entry name" value="CheA-289, Domain 4"/>
    <property type="match status" value="1"/>
</dbReference>
<dbReference type="Gene3D" id="2.30.30.40">
    <property type="entry name" value="SH3 Domains"/>
    <property type="match status" value="1"/>
</dbReference>
<dbReference type="Proteomes" id="UP000002008">
    <property type="component" value="Chromosome"/>
</dbReference>
<evidence type="ECO:0000313" key="2">
    <source>
        <dbReference type="EMBL" id="ABY34088.1"/>
    </source>
</evidence>
<dbReference type="PROSITE" id="PS50851">
    <property type="entry name" value="CHEW"/>
    <property type="match status" value="1"/>
</dbReference>
<dbReference type="GO" id="GO:0006935">
    <property type="term" value="P:chemotaxis"/>
    <property type="evidence" value="ECO:0000318"/>
    <property type="project" value="GO_Central"/>
</dbReference>
<reference evidence="3" key="1">
    <citation type="journal article" date="2011" name="BMC Genomics">
        <title>Complete genome sequence of the filamentous anoxygenic phototrophic bacterium Chloroflexus aurantiacus.</title>
        <authorList>
            <person name="Tang K.H."/>
            <person name="Barry K."/>
            <person name="Chertkov O."/>
            <person name="Dalin E."/>
            <person name="Han C.S."/>
            <person name="Hauser L.J."/>
            <person name="Honchak B.M."/>
            <person name="Karbach L.E."/>
            <person name="Land M.L."/>
            <person name="Lapidus A."/>
            <person name="Larimer F.W."/>
            <person name="Mikhailova N."/>
            <person name="Pitluck S."/>
            <person name="Pierson B.K."/>
            <person name="Blankenship R.E."/>
        </authorList>
    </citation>
    <scope>NUCLEOTIDE SEQUENCE [LARGE SCALE GENOMIC DNA]</scope>
    <source>
        <strain evidence="3">ATCC 29366 / DSM 635 / J-10-fl</strain>
    </source>
</reference>
<accession>A9WGZ3</accession>
<dbReference type="InParanoid" id="A9WGZ3"/>
<dbReference type="KEGG" id="cau:Caur_0855"/>
<dbReference type="GO" id="GO:0007165">
    <property type="term" value="P:signal transduction"/>
    <property type="evidence" value="ECO:0007669"/>
    <property type="project" value="InterPro"/>
</dbReference>
<protein>
    <submittedName>
        <fullName evidence="2">CheW domain protein</fullName>
    </submittedName>
</protein>
<dbReference type="EnsemblBacteria" id="ABY34088">
    <property type="protein sequence ID" value="ABY34088"/>
    <property type="gene ID" value="Caur_0855"/>
</dbReference>
<dbReference type="STRING" id="324602.Caur_0855"/>
<dbReference type="SUPFAM" id="SSF50341">
    <property type="entry name" value="CheW-like"/>
    <property type="match status" value="1"/>
</dbReference>
<gene>
    <name evidence="2" type="ordered locus">Caur_0855</name>
</gene>
<dbReference type="RefSeq" id="WP_012256744.1">
    <property type="nucleotide sequence ID" value="NC_010175.1"/>
</dbReference>
<dbReference type="InterPro" id="IPR036061">
    <property type="entry name" value="CheW-like_dom_sf"/>
</dbReference>
<dbReference type="InterPro" id="IPR002545">
    <property type="entry name" value="CheW-lke_dom"/>
</dbReference>
<dbReference type="PANTHER" id="PTHR22617:SF23">
    <property type="entry name" value="CHEMOTAXIS PROTEIN CHEW"/>
    <property type="match status" value="1"/>
</dbReference>
<feature type="domain" description="CheW-like" evidence="1">
    <location>
        <begin position="35"/>
        <end position="171"/>
    </location>
</feature>
<proteinExistence type="predicted"/>
<sequence>MDLNELFADPATREVLRTRAKALAGLQQRANSVEGELTLHFLLGEETYSIPANTAREVLRFTPVASLPGVPPAILGLVNVRGRLLTCIDLRPLLGLPPSPPRETMHLLVISAGAVEAALLVDQVLDMHRHTGVLQPTPAMLAGNGVNWIRGMDEAMVIHLDPVALLHDPRLTTGDH</sequence>
<evidence type="ECO:0000259" key="1">
    <source>
        <dbReference type="PROSITE" id="PS50851"/>
    </source>
</evidence>
<dbReference type="PATRIC" id="fig|324602.8.peg.980"/>
<name>A9WGZ3_CHLAA</name>
<dbReference type="EMBL" id="CP000909">
    <property type="protein sequence ID" value="ABY34088.1"/>
    <property type="molecule type" value="Genomic_DNA"/>
</dbReference>
<dbReference type="GO" id="GO:0005829">
    <property type="term" value="C:cytosol"/>
    <property type="evidence" value="ECO:0000318"/>
    <property type="project" value="GO_Central"/>
</dbReference>
<dbReference type="PANTHER" id="PTHR22617">
    <property type="entry name" value="CHEMOTAXIS SENSOR HISTIDINE KINASE-RELATED"/>
    <property type="match status" value="1"/>
</dbReference>
<dbReference type="AlphaFoldDB" id="A9WGZ3"/>
<keyword evidence="3" id="KW-1185">Reference proteome</keyword>
<dbReference type="Pfam" id="PF01584">
    <property type="entry name" value="CheW"/>
    <property type="match status" value="1"/>
</dbReference>